<dbReference type="Proteomes" id="UP000032633">
    <property type="component" value="Chromosome"/>
</dbReference>
<reference evidence="1 2" key="1">
    <citation type="journal article" date="2015" name="J. Biotechnol.">
        <title>Complete genome sequence of Paenibacillus beijingensis 7188(T) (=DSM 24997(T)), a novel rhizobacterium from jujube garden soil.</title>
        <authorList>
            <person name="Kwak Y."/>
            <person name="Shin J.H."/>
        </authorList>
    </citation>
    <scope>NUCLEOTIDE SEQUENCE [LARGE SCALE GENOMIC DNA]</scope>
    <source>
        <strain evidence="1 2">DSM 24997</strain>
    </source>
</reference>
<sequence>MLFQLIYFISVDLYSKVVQPIGLNREDPLPDPSLPSLLRVHKIRAGEVENLLTEVVKQCVEKGLLKSSDTLVDATHTHSKYEAIEPLKVLKQAANRLQRAVKTISNY</sequence>
<dbReference type="STRING" id="1126833.VN24_13840"/>
<dbReference type="OrthoDB" id="9789070at2"/>
<name>A0A0D5NJK5_9BACL</name>
<organism evidence="1 2">
    <name type="scientific">Paenibacillus beijingensis</name>
    <dbReference type="NCBI Taxonomy" id="1126833"/>
    <lineage>
        <taxon>Bacteria</taxon>
        <taxon>Bacillati</taxon>
        <taxon>Bacillota</taxon>
        <taxon>Bacilli</taxon>
        <taxon>Bacillales</taxon>
        <taxon>Paenibacillaceae</taxon>
        <taxon>Paenibacillus</taxon>
    </lineage>
</organism>
<keyword evidence="2" id="KW-1185">Reference proteome</keyword>
<dbReference type="RefSeq" id="WP_045670880.1">
    <property type="nucleotide sequence ID" value="NZ_CP011058.1"/>
</dbReference>
<accession>A0A0D5NJK5</accession>
<dbReference type="AlphaFoldDB" id="A0A0D5NJK5"/>
<evidence type="ECO:0000313" key="2">
    <source>
        <dbReference type="Proteomes" id="UP000032633"/>
    </source>
</evidence>
<dbReference type="EMBL" id="CP011058">
    <property type="protein sequence ID" value="AJY75451.1"/>
    <property type="molecule type" value="Genomic_DNA"/>
</dbReference>
<protein>
    <submittedName>
        <fullName evidence="1">Uncharacterized protein</fullName>
    </submittedName>
</protein>
<dbReference type="PATRIC" id="fig|1126833.4.peg.3018"/>
<dbReference type="HOGENOM" id="CLU_2207405_0_0_9"/>
<dbReference type="KEGG" id="pbj:VN24_13840"/>
<evidence type="ECO:0000313" key="1">
    <source>
        <dbReference type="EMBL" id="AJY75451.1"/>
    </source>
</evidence>
<proteinExistence type="predicted"/>
<gene>
    <name evidence="1" type="ORF">VN24_13840</name>
</gene>
<reference evidence="2" key="2">
    <citation type="submission" date="2015-03" db="EMBL/GenBank/DDBJ databases">
        <title>Genome sequence of Paenibacillus beijingensis strain DSM 24997T.</title>
        <authorList>
            <person name="Kwak Y."/>
            <person name="Shin J.-H."/>
        </authorList>
    </citation>
    <scope>NUCLEOTIDE SEQUENCE [LARGE SCALE GENOMIC DNA]</scope>
    <source>
        <strain evidence="2">DSM 24997</strain>
    </source>
</reference>